<evidence type="ECO:0000256" key="3">
    <source>
        <dbReference type="ARBA" id="ARBA00023098"/>
    </source>
</evidence>
<dbReference type="PROSITE" id="PS50035">
    <property type="entry name" value="PLD"/>
    <property type="match status" value="1"/>
</dbReference>
<dbReference type="Pfam" id="PF13091">
    <property type="entry name" value="PLDc_2"/>
    <property type="match status" value="1"/>
</dbReference>
<proteinExistence type="predicted"/>
<protein>
    <submittedName>
        <fullName evidence="5">Phosphatidylserine/phosphatidylglycerophosphate/ cardiolipi n synthases and related enzymes</fullName>
    </submittedName>
</protein>
<keyword evidence="2" id="KW-0442">Lipid degradation</keyword>
<dbReference type="PANTHER" id="PTHR43856:SF1">
    <property type="entry name" value="MITOCHONDRIAL CARDIOLIPIN HYDROLASE"/>
    <property type="match status" value="1"/>
</dbReference>
<evidence type="ECO:0000259" key="4">
    <source>
        <dbReference type="PROSITE" id="PS50035"/>
    </source>
</evidence>
<organism evidence="5">
    <name type="scientific">hydrothermal vent metagenome</name>
    <dbReference type="NCBI Taxonomy" id="652676"/>
    <lineage>
        <taxon>unclassified sequences</taxon>
        <taxon>metagenomes</taxon>
        <taxon>ecological metagenomes</taxon>
    </lineage>
</organism>
<dbReference type="InterPro" id="IPR051406">
    <property type="entry name" value="PLD_domain"/>
</dbReference>
<keyword evidence="1" id="KW-0378">Hydrolase</keyword>
<dbReference type="AlphaFoldDB" id="A0A3B0X047"/>
<feature type="domain" description="PLD phosphodiesterase" evidence="4">
    <location>
        <begin position="168"/>
        <end position="195"/>
    </location>
</feature>
<dbReference type="EMBL" id="UOFG01000004">
    <property type="protein sequence ID" value="VAW57893.1"/>
    <property type="molecule type" value="Genomic_DNA"/>
</dbReference>
<dbReference type="SUPFAM" id="SSF56024">
    <property type="entry name" value="Phospholipase D/nuclease"/>
    <property type="match status" value="1"/>
</dbReference>
<dbReference type="PANTHER" id="PTHR43856">
    <property type="entry name" value="CARDIOLIPIN HYDROLASE"/>
    <property type="match status" value="1"/>
</dbReference>
<evidence type="ECO:0000256" key="1">
    <source>
        <dbReference type="ARBA" id="ARBA00022801"/>
    </source>
</evidence>
<sequence>MNLQELEVILSSSLQDFKLDQDEKMQLKALSDTLSEDQIGFVKNKAFDLSRPFIEAGGVDAIRVHNWLERVVKAIQPVRSNMKIQSFACFSPGNDCRDNIIRLIKSARKSLCICVFTISDNKITDSILEAHKRGIEVAIISDNDKANDRGSDIYRLADKGLNVILDQSPHHMHHKFMLVDNKVLLNGSFNWTRSASDVNQENILISYEDELVELFQRRFEKMKQSFGGAT</sequence>
<keyword evidence="3" id="KW-0443">Lipid metabolism</keyword>
<dbReference type="Gene3D" id="3.30.870.10">
    <property type="entry name" value="Endonuclease Chain A"/>
    <property type="match status" value="1"/>
</dbReference>
<evidence type="ECO:0000256" key="2">
    <source>
        <dbReference type="ARBA" id="ARBA00022963"/>
    </source>
</evidence>
<dbReference type="SMART" id="SM00155">
    <property type="entry name" value="PLDc"/>
    <property type="match status" value="1"/>
</dbReference>
<dbReference type="CDD" id="cd09171">
    <property type="entry name" value="PLDc_vPLD6_like"/>
    <property type="match status" value="1"/>
</dbReference>
<evidence type="ECO:0000313" key="5">
    <source>
        <dbReference type="EMBL" id="VAW57893.1"/>
    </source>
</evidence>
<reference evidence="5" key="1">
    <citation type="submission" date="2018-06" db="EMBL/GenBank/DDBJ databases">
        <authorList>
            <person name="Zhirakovskaya E."/>
        </authorList>
    </citation>
    <scope>NUCLEOTIDE SEQUENCE</scope>
</reference>
<name>A0A3B0X047_9ZZZZ</name>
<accession>A0A3B0X047</accession>
<dbReference type="GO" id="GO:0016891">
    <property type="term" value="F:RNA endonuclease activity producing 5'-phosphomonoesters, hydrolytic mechanism"/>
    <property type="evidence" value="ECO:0007669"/>
    <property type="project" value="TreeGrafter"/>
</dbReference>
<dbReference type="GO" id="GO:0016042">
    <property type="term" value="P:lipid catabolic process"/>
    <property type="evidence" value="ECO:0007669"/>
    <property type="project" value="UniProtKB-KW"/>
</dbReference>
<dbReference type="InterPro" id="IPR025202">
    <property type="entry name" value="PLD-like_dom"/>
</dbReference>
<dbReference type="InterPro" id="IPR001736">
    <property type="entry name" value="PLipase_D/transphosphatidylase"/>
</dbReference>
<gene>
    <name evidence="5" type="ORF">MNBD_GAMMA11-2007</name>
</gene>